<sequence length="95" mass="10647">MLGVKECLAVSPEDDGMCVRACWGVDDHLDGTLQFFIIRQMPPAAQVRTRPKRMLSESNEPVQAHLMHTHAHTLSEQRPQGRPATHTCTWPSIST</sequence>
<organism evidence="2 3">
    <name type="scientific">Cirrhinus molitorella</name>
    <name type="common">mud carp</name>
    <dbReference type="NCBI Taxonomy" id="172907"/>
    <lineage>
        <taxon>Eukaryota</taxon>
        <taxon>Metazoa</taxon>
        <taxon>Chordata</taxon>
        <taxon>Craniata</taxon>
        <taxon>Vertebrata</taxon>
        <taxon>Euteleostomi</taxon>
        <taxon>Actinopterygii</taxon>
        <taxon>Neopterygii</taxon>
        <taxon>Teleostei</taxon>
        <taxon>Ostariophysi</taxon>
        <taxon>Cypriniformes</taxon>
        <taxon>Cyprinidae</taxon>
        <taxon>Labeoninae</taxon>
        <taxon>Labeonini</taxon>
        <taxon>Cirrhinus</taxon>
    </lineage>
</organism>
<reference evidence="2 3" key="1">
    <citation type="submission" date="2023-09" db="EMBL/GenBank/DDBJ databases">
        <authorList>
            <person name="Wang M."/>
        </authorList>
    </citation>
    <scope>NUCLEOTIDE SEQUENCE [LARGE SCALE GENOMIC DNA]</scope>
    <source>
        <strain evidence="2">GT-2023</strain>
        <tissue evidence="2">Liver</tissue>
    </source>
</reference>
<gene>
    <name evidence="2" type="ORF">QQF64_005110</name>
</gene>
<accession>A0ABR3MI63</accession>
<protein>
    <submittedName>
        <fullName evidence="2">Uncharacterized protein</fullName>
    </submittedName>
</protein>
<evidence type="ECO:0000256" key="1">
    <source>
        <dbReference type="SAM" id="MobiDB-lite"/>
    </source>
</evidence>
<evidence type="ECO:0000313" key="3">
    <source>
        <dbReference type="Proteomes" id="UP001558613"/>
    </source>
</evidence>
<evidence type="ECO:0000313" key="2">
    <source>
        <dbReference type="EMBL" id="KAL1264755.1"/>
    </source>
</evidence>
<feature type="region of interest" description="Disordered" evidence="1">
    <location>
        <begin position="65"/>
        <end position="95"/>
    </location>
</feature>
<keyword evidence="3" id="KW-1185">Reference proteome</keyword>
<comment type="caution">
    <text evidence="2">The sequence shown here is derived from an EMBL/GenBank/DDBJ whole genome shotgun (WGS) entry which is preliminary data.</text>
</comment>
<proteinExistence type="predicted"/>
<feature type="compositionally biased region" description="Polar residues" evidence="1">
    <location>
        <begin position="86"/>
        <end position="95"/>
    </location>
</feature>
<name>A0ABR3MI63_9TELE</name>
<dbReference type="EMBL" id="JAYMGO010000012">
    <property type="protein sequence ID" value="KAL1264755.1"/>
    <property type="molecule type" value="Genomic_DNA"/>
</dbReference>
<dbReference type="Proteomes" id="UP001558613">
    <property type="component" value="Unassembled WGS sequence"/>
</dbReference>